<evidence type="ECO:0000256" key="9">
    <source>
        <dbReference type="ARBA" id="ARBA00023136"/>
    </source>
</evidence>
<feature type="transmembrane region" description="Helical" evidence="10">
    <location>
        <begin position="6"/>
        <end position="25"/>
    </location>
</feature>
<evidence type="ECO:0000256" key="1">
    <source>
        <dbReference type="ARBA" id="ARBA00004651"/>
    </source>
</evidence>
<keyword evidence="6 10" id="KW-0812">Transmembrane</keyword>
<dbReference type="NCBIfam" id="TIGR00948">
    <property type="entry name" value="2a75"/>
    <property type="match status" value="1"/>
</dbReference>
<name>A0ABS4P6A4_9GAMM</name>
<comment type="function">
    <text evidence="10">Involved in the export of arginine. Important to control the intracellular level of arginine and the correct balance between arginine and lysine.</text>
</comment>
<dbReference type="NCBIfam" id="NF006801">
    <property type="entry name" value="PRK09304.1"/>
    <property type="match status" value="1"/>
</dbReference>
<comment type="similarity">
    <text evidence="2 10">Belongs to the LysE/ArgO transporter (TC 2.A.75) family.</text>
</comment>
<dbReference type="InterPro" id="IPR004777">
    <property type="entry name" value="Lys/arg_exporter"/>
</dbReference>
<accession>A0ABS4P6A4</accession>
<feature type="transmembrane region" description="Helical" evidence="10">
    <location>
        <begin position="67"/>
        <end position="88"/>
    </location>
</feature>
<dbReference type="RefSeq" id="WP_026112050.1">
    <property type="nucleotide sequence ID" value="NZ_JAGGMQ010000001.1"/>
</dbReference>
<comment type="subcellular location">
    <subcellularLocation>
        <location evidence="1 10">Cell membrane</location>
        <topology evidence="1 10">Multi-pass membrane protein</topology>
    </subcellularLocation>
</comment>
<feature type="transmembrane region" description="Helical" evidence="10">
    <location>
        <begin position="109"/>
        <end position="126"/>
    </location>
</feature>
<keyword evidence="9 10" id="KW-0472">Membrane</keyword>
<proteinExistence type="inferred from homology"/>
<feature type="transmembrane region" description="Helical" evidence="10">
    <location>
        <begin position="37"/>
        <end position="61"/>
    </location>
</feature>
<evidence type="ECO:0000256" key="2">
    <source>
        <dbReference type="ARBA" id="ARBA00009043"/>
    </source>
</evidence>
<protein>
    <recommendedName>
        <fullName evidence="10">Arginine exporter protein ArgO</fullName>
    </recommendedName>
</protein>
<evidence type="ECO:0000256" key="4">
    <source>
        <dbReference type="ARBA" id="ARBA00022475"/>
    </source>
</evidence>
<dbReference type="Proteomes" id="UP001195624">
    <property type="component" value="Unassembled WGS sequence"/>
</dbReference>
<dbReference type="HAMAP" id="MF_01901">
    <property type="entry name" value="ArgO"/>
    <property type="match status" value="1"/>
</dbReference>
<evidence type="ECO:0000256" key="5">
    <source>
        <dbReference type="ARBA" id="ARBA00022519"/>
    </source>
</evidence>
<feature type="transmembrane region" description="Helical" evidence="10">
    <location>
        <begin position="146"/>
        <end position="170"/>
    </location>
</feature>
<evidence type="ECO:0000256" key="6">
    <source>
        <dbReference type="ARBA" id="ARBA00022692"/>
    </source>
</evidence>
<reference evidence="12" key="2">
    <citation type="submission" date="2023-07" db="EMBL/GenBank/DDBJ databases">
        <title>Genome mining of underrepresented organisms for secondary metabolites.</title>
        <authorList>
            <person name="D'Agostino P.M."/>
        </authorList>
    </citation>
    <scope>NUCLEOTIDE SEQUENCE [LARGE SCALE GENOMIC DNA]</scope>
    <source>
        <strain evidence="12">WS4403</strain>
    </source>
</reference>
<dbReference type="PANTHER" id="PTHR30086:SF20">
    <property type="entry name" value="ARGININE EXPORTER PROTEIN ARGO-RELATED"/>
    <property type="match status" value="1"/>
</dbReference>
<evidence type="ECO:0000256" key="8">
    <source>
        <dbReference type="ARBA" id="ARBA00022989"/>
    </source>
</evidence>
<keyword evidence="7 10" id="KW-0029">Amino-acid transport</keyword>
<keyword evidence="12" id="KW-1185">Reference proteome</keyword>
<sequence length="207" mass="22495">MFSIYFQGVALGAALILPLGPQNAFVMNQGIRRQYHLMTAGLCSLSDILLICAGVFGGSALLNQSPLLLNLVTWGGVAFLLWYGWGALRTALSGNIALASATLLQQSRWRIIATMMAVTWLNPHVYLDTFVVLGSLGGQLPAEARYWFALGTISASVLWFFGLALLASWLSPLLSTRKAQRIINLLVGLVMWFIAFMLAQKGIAGFN</sequence>
<evidence type="ECO:0000256" key="7">
    <source>
        <dbReference type="ARBA" id="ARBA00022970"/>
    </source>
</evidence>
<dbReference type="InterPro" id="IPR001123">
    <property type="entry name" value="LeuE-type"/>
</dbReference>
<keyword evidence="5" id="KW-0997">Cell inner membrane</keyword>
<keyword evidence="8 10" id="KW-1133">Transmembrane helix</keyword>
<evidence type="ECO:0000313" key="11">
    <source>
        <dbReference type="EMBL" id="MBP2168171.1"/>
    </source>
</evidence>
<comment type="catalytic activity">
    <reaction evidence="10">
        <text>L-arginine(in) = L-arginine(out)</text>
        <dbReference type="Rhea" id="RHEA:32143"/>
        <dbReference type="ChEBI" id="CHEBI:32682"/>
    </reaction>
</comment>
<dbReference type="EMBL" id="JAGGMQ010000001">
    <property type="protein sequence ID" value="MBP2168171.1"/>
    <property type="molecule type" value="Genomic_DNA"/>
</dbReference>
<reference evidence="11 12" key="1">
    <citation type="submission" date="2021-03" db="EMBL/GenBank/DDBJ databases">
        <authorList>
            <person name="D'Agostino P."/>
            <person name="Huntemann M."/>
            <person name="Clum A."/>
            <person name="Spunde A."/>
            <person name="Palaniappan K."/>
            <person name="Ritter S."/>
            <person name="Mikhailova N."/>
            <person name="Chen I.-M."/>
            <person name="Stamatis D."/>
            <person name="Reddy T."/>
            <person name="O'Malley R."/>
            <person name="Daum C."/>
            <person name="Shapiro N."/>
            <person name="Ivanova N."/>
            <person name="Kyrpides N."/>
            <person name="Woyke T."/>
        </authorList>
    </citation>
    <scope>NUCLEOTIDE SEQUENCE [LARGE SCALE GENOMIC DNA]</scope>
    <source>
        <strain evidence="11 12">WS4403</strain>
    </source>
</reference>
<dbReference type="InterPro" id="IPR023445">
    <property type="entry name" value="Arg_export_ArgO_enterobac"/>
</dbReference>
<evidence type="ECO:0000256" key="3">
    <source>
        <dbReference type="ARBA" id="ARBA00022448"/>
    </source>
</evidence>
<keyword evidence="3 10" id="KW-0813">Transport</keyword>
<dbReference type="PANTHER" id="PTHR30086">
    <property type="entry name" value="ARGININE EXPORTER PROTEIN ARGO"/>
    <property type="match status" value="1"/>
</dbReference>
<dbReference type="Pfam" id="PF01810">
    <property type="entry name" value="LysE"/>
    <property type="match status" value="1"/>
</dbReference>
<evidence type="ECO:0000313" key="12">
    <source>
        <dbReference type="Proteomes" id="UP001195624"/>
    </source>
</evidence>
<comment type="caution">
    <text evidence="11">The sequence shown here is derived from an EMBL/GenBank/DDBJ whole genome shotgun (WGS) entry which is preliminary data.</text>
</comment>
<keyword evidence="4 10" id="KW-1003">Cell membrane</keyword>
<evidence type="ECO:0000256" key="10">
    <source>
        <dbReference type="HAMAP-Rule" id="MF_01901"/>
    </source>
</evidence>
<organism evidence="11 12">
    <name type="scientific">Winslowiella toletana</name>
    <dbReference type="NCBI Taxonomy" id="92490"/>
    <lineage>
        <taxon>Bacteria</taxon>
        <taxon>Pseudomonadati</taxon>
        <taxon>Pseudomonadota</taxon>
        <taxon>Gammaproteobacteria</taxon>
        <taxon>Enterobacterales</taxon>
        <taxon>Erwiniaceae</taxon>
        <taxon>Winslowiella</taxon>
    </lineage>
</organism>
<feature type="transmembrane region" description="Helical" evidence="10">
    <location>
        <begin position="182"/>
        <end position="199"/>
    </location>
</feature>
<gene>
    <name evidence="10" type="primary">argO</name>
    <name evidence="11" type="ORF">J2125_001363</name>
</gene>